<keyword evidence="1" id="KW-0732">Signal</keyword>
<reference evidence="2 3" key="1">
    <citation type="submission" date="2018-08" db="EMBL/GenBank/DDBJ databases">
        <title>A genome reference for cultivated species of the human gut microbiota.</title>
        <authorList>
            <person name="Zou Y."/>
            <person name="Xue W."/>
            <person name="Luo G."/>
        </authorList>
    </citation>
    <scope>NUCLEOTIDE SEQUENCE [LARGE SCALE GENOMIC DNA]</scope>
    <source>
        <strain evidence="2 3">OM05-15BH</strain>
    </source>
</reference>
<proteinExistence type="predicted"/>
<dbReference type="EMBL" id="QSUL01000001">
    <property type="protein sequence ID" value="RGN40130.1"/>
    <property type="molecule type" value="Genomic_DNA"/>
</dbReference>
<dbReference type="SUPFAM" id="SSF63825">
    <property type="entry name" value="YWTD domain"/>
    <property type="match status" value="1"/>
</dbReference>
<comment type="caution">
    <text evidence="2">The sequence shown here is derived from an EMBL/GenBank/DDBJ whole genome shotgun (WGS) entry which is preliminary data.</text>
</comment>
<evidence type="ECO:0000256" key="1">
    <source>
        <dbReference type="SAM" id="SignalP"/>
    </source>
</evidence>
<feature type="chain" id="PRO_5017709568" evidence="1">
    <location>
        <begin position="20"/>
        <end position="407"/>
    </location>
</feature>
<gene>
    <name evidence="2" type="ORF">DXB65_00305</name>
</gene>
<dbReference type="Pfam" id="PF17170">
    <property type="entry name" value="DUF5128"/>
    <property type="match status" value="1"/>
</dbReference>
<dbReference type="RefSeq" id="WP_117722963.1">
    <property type="nucleotide sequence ID" value="NZ_QSUL01000001.1"/>
</dbReference>
<sequence length="407" mass="46818">MKMLTLLMILMLGMLTTSNEEDNNTVTENCYVMNLDSAEKLEKMTYSSLFSKAGIIVLEDTDESLLGKVDKIEFLDNYLYVLEKRRGLFLFDKQGKFVRKIGNKGNGPGEYVSPDDITVDKVNKKIYILDSNQRVLKYSSTGAYENSFRLENDVTRSNYIQYSENALYTNLYTFDKSRSRFLLSKVNIANGKRTSFQLDASQYNKGWNELFSTDQHTFISVPAGNPKFMQIFMDTIFEITPKGIKPYIAFQSKSLVTKKDMEAQMAQYDMSNPRVISKICDGLAKAKKIYSIYDYWETDKYVHLNYQVGMYGYTALYNKKTNVTSVMTGFSDDLFYTDKAETKLVFKTATFDKDRIYCIGMNDGFTKDILLKNIEKGGISSRIEGADKLKTLTEDSNPIIIYYEFKK</sequence>
<dbReference type="Proteomes" id="UP000260983">
    <property type="component" value="Unassembled WGS sequence"/>
</dbReference>
<evidence type="ECO:0000313" key="2">
    <source>
        <dbReference type="EMBL" id="RGN40130.1"/>
    </source>
</evidence>
<dbReference type="InterPro" id="IPR011042">
    <property type="entry name" value="6-blade_b-propeller_TolB-like"/>
</dbReference>
<evidence type="ECO:0000313" key="3">
    <source>
        <dbReference type="Proteomes" id="UP000260983"/>
    </source>
</evidence>
<dbReference type="Gene3D" id="2.120.10.30">
    <property type="entry name" value="TolB, C-terminal domain"/>
    <property type="match status" value="1"/>
</dbReference>
<name>A0A3E5BR76_9BACE</name>
<accession>A0A3E5BR76</accession>
<feature type="signal peptide" evidence="1">
    <location>
        <begin position="1"/>
        <end position="19"/>
    </location>
</feature>
<dbReference type="AlphaFoldDB" id="A0A3E5BR76"/>
<protein>
    <submittedName>
        <fullName evidence="2">6-bladed beta-propeller</fullName>
    </submittedName>
</protein>
<organism evidence="2 3">
    <name type="scientific">Bacteroides oleiciplenus</name>
    <dbReference type="NCBI Taxonomy" id="626931"/>
    <lineage>
        <taxon>Bacteria</taxon>
        <taxon>Pseudomonadati</taxon>
        <taxon>Bacteroidota</taxon>
        <taxon>Bacteroidia</taxon>
        <taxon>Bacteroidales</taxon>
        <taxon>Bacteroidaceae</taxon>
        <taxon>Bacteroides</taxon>
    </lineage>
</organism>